<accession>A0ABV6D7N8</accession>
<dbReference type="Pfam" id="PF13400">
    <property type="entry name" value="Tad"/>
    <property type="match status" value="1"/>
</dbReference>
<keyword evidence="1" id="KW-0472">Membrane</keyword>
<dbReference type="Proteomes" id="UP001589755">
    <property type="component" value="Unassembled WGS sequence"/>
</dbReference>
<dbReference type="Gene3D" id="3.40.50.410">
    <property type="entry name" value="von Willebrand factor, type A domain"/>
    <property type="match status" value="2"/>
</dbReference>
<dbReference type="InterPro" id="IPR028087">
    <property type="entry name" value="Tad_N"/>
</dbReference>
<name>A0ABV6D7N8_9HYPH</name>
<organism evidence="3 4">
    <name type="scientific">Chelativorans intermedius</name>
    <dbReference type="NCBI Taxonomy" id="515947"/>
    <lineage>
        <taxon>Bacteria</taxon>
        <taxon>Pseudomonadati</taxon>
        <taxon>Pseudomonadota</taxon>
        <taxon>Alphaproteobacteria</taxon>
        <taxon>Hyphomicrobiales</taxon>
        <taxon>Phyllobacteriaceae</taxon>
        <taxon>Chelativorans</taxon>
    </lineage>
</organism>
<evidence type="ECO:0000259" key="2">
    <source>
        <dbReference type="Pfam" id="PF13400"/>
    </source>
</evidence>
<dbReference type="CDD" id="cd00198">
    <property type="entry name" value="vWFA"/>
    <property type="match status" value="1"/>
</dbReference>
<feature type="transmembrane region" description="Helical" evidence="1">
    <location>
        <begin position="12"/>
        <end position="32"/>
    </location>
</feature>
<keyword evidence="4" id="KW-1185">Reference proteome</keyword>
<feature type="domain" description="Putative Flp pilus-assembly TadG-like N-terminal" evidence="2">
    <location>
        <begin position="13"/>
        <end position="54"/>
    </location>
</feature>
<keyword evidence="1" id="KW-1133">Transmembrane helix</keyword>
<evidence type="ECO:0000256" key="1">
    <source>
        <dbReference type="SAM" id="Phobius"/>
    </source>
</evidence>
<gene>
    <name evidence="3" type="ORF">ACFFJ2_09705</name>
</gene>
<dbReference type="InterPro" id="IPR036465">
    <property type="entry name" value="vWFA_dom_sf"/>
</dbReference>
<comment type="caution">
    <text evidence="3">The sequence shown here is derived from an EMBL/GenBank/DDBJ whole genome shotgun (WGS) entry which is preliminary data.</text>
</comment>
<dbReference type="RefSeq" id="WP_261522038.1">
    <property type="nucleotide sequence ID" value="NZ_JAODNW010000021.1"/>
</dbReference>
<evidence type="ECO:0000313" key="3">
    <source>
        <dbReference type="EMBL" id="MFC0208673.1"/>
    </source>
</evidence>
<keyword evidence="1" id="KW-0812">Transmembrane</keyword>
<sequence>MLRTFLKDERGNYATLMALAMVPILGAVALAVDYTQMSRHRQATLNALDATNIATAWRYLEGGSKAELTAYANDFFAANLGPVRPEDTTLHIVFPEETPSGTTIKMSADLKYEPIFYPVFQALRGEDSADTTFRLNASNEVRLKNTLEVALVLDNSGSMNQWGAGSGKRRIDLLKAAAKELVDTLSAQGANMKQVAKPVQFGLVPFAASVNVGPQHEGASWLDMDGISPIHHENFDWDTMSKLANGQKRVVKVGDVYRKQGRQWQDEEGEKVTRFTLFEELRKVTRSAHLAYWGGCVEMRPGIHALDDSVPDRNEPESLFVPMFAPDESDVPGGWRGAYNDWWADQTGGNARQRQEYMPKYFKAVRNPSVPAGKGPNLSCTTKPITPLTDVTQGNGLKAIKNAIDGMVANGATNVPEGLAWGWRVVSGRPPFTEGRPDNQKGNDKVVIVLTDGANTYYTPGSLGATDYAGNMSIYSNYGYARNGRIFENSSVNPNNYSNSNYTEAMNEQFAQLCDNAKKGKIMVMTVALDLSSSKKAEREQIEALRACASESRFRKDENGKPAKLFWNATGADLSEKFREIADELSNLRFVS</sequence>
<evidence type="ECO:0000313" key="4">
    <source>
        <dbReference type="Proteomes" id="UP001589755"/>
    </source>
</evidence>
<dbReference type="SUPFAM" id="SSF53300">
    <property type="entry name" value="vWA-like"/>
    <property type="match status" value="1"/>
</dbReference>
<proteinExistence type="predicted"/>
<reference evidence="3 4" key="1">
    <citation type="submission" date="2024-09" db="EMBL/GenBank/DDBJ databases">
        <authorList>
            <person name="Sun Q."/>
            <person name="Mori K."/>
        </authorList>
    </citation>
    <scope>NUCLEOTIDE SEQUENCE [LARGE SCALE GENOMIC DNA]</scope>
    <source>
        <strain evidence="3 4">CCM 8543</strain>
    </source>
</reference>
<dbReference type="EMBL" id="JBHLXD010000013">
    <property type="protein sequence ID" value="MFC0208673.1"/>
    <property type="molecule type" value="Genomic_DNA"/>
</dbReference>
<protein>
    <submittedName>
        <fullName evidence="3">Pilus assembly protein TadG-related protein</fullName>
    </submittedName>
</protein>